<dbReference type="AlphaFoldDB" id="A0AAV7EBQ3"/>
<comment type="subcellular location">
    <subcellularLocation>
        <location evidence="14">Endomembrane system</location>
        <topology evidence="14">Single-pass type II membrane protein</topology>
    </subcellularLocation>
</comment>
<dbReference type="FunFam" id="1.20.930.40:FF:000001">
    <property type="entry name" value="N-acetylated-alpha-linked acidic dipeptidase 2"/>
    <property type="match status" value="1"/>
</dbReference>
<evidence type="ECO:0000259" key="18">
    <source>
        <dbReference type="Pfam" id="PF04389"/>
    </source>
</evidence>
<gene>
    <name evidence="19" type="ORF">H6P81_016556</name>
</gene>
<dbReference type="SUPFAM" id="SSF52025">
    <property type="entry name" value="PA domain"/>
    <property type="match status" value="1"/>
</dbReference>
<comment type="catalytic activity">
    <reaction evidence="13">
        <text>Release of an unsubstituted, C-terminal glutamyl residue, typically from Ac-Asp-Glu or folylpoly-gamma-glutamates.</text>
        <dbReference type="EC" id="3.4.17.21"/>
    </reaction>
</comment>
<dbReference type="InterPro" id="IPR007365">
    <property type="entry name" value="TFR-like_dimer_dom"/>
</dbReference>
<dbReference type="FunFam" id="3.40.630.10:FF:000164">
    <property type="entry name" value="Os01g0740650 protein"/>
    <property type="match status" value="1"/>
</dbReference>
<dbReference type="PANTHER" id="PTHR10404:SF75">
    <property type="entry name" value="GLUTAMATE CARBOXYPEPTIDASE AMP1-RELATED"/>
    <property type="match status" value="1"/>
</dbReference>
<organism evidence="19 20">
    <name type="scientific">Aristolochia fimbriata</name>
    <name type="common">White veined hardy Dutchman's pipe vine</name>
    <dbReference type="NCBI Taxonomy" id="158543"/>
    <lineage>
        <taxon>Eukaryota</taxon>
        <taxon>Viridiplantae</taxon>
        <taxon>Streptophyta</taxon>
        <taxon>Embryophyta</taxon>
        <taxon>Tracheophyta</taxon>
        <taxon>Spermatophyta</taxon>
        <taxon>Magnoliopsida</taxon>
        <taxon>Magnoliidae</taxon>
        <taxon>Piperales</taxon>
        <taxon>Aristolochiaceae</taxon>
        <taxon>Aristolochia</taxon>
    </lineage>
</organism>
<dbReference type="Gene3D" id="3.40.630.10">
    <property type="entry name" value="Zn peptidases"/>
    <property type="match status" value="1"/>
</dbReference>
<dbReference type="Pfam" id="PF04389">
    <property type="entry name" value="Peptidase_M28"/>
    <property type="match status" value="1"/>
</dbReference>
<reference evidence="19 20" key="1">
    <citation type="submission" date="2021-07" db="EMBL/GenBank/DDBJ databases">
        <title>The Aristolochia fimbriata genome: insights into angiosperm evolution, floral development and chemical biosynthesis.</title>
        <authorList>
            <person name="Jiao Y."/>
        </authorList>
    </citation>
    <scope>NUCLEOTIDE SEQUENCE [LARGE SCALE GENOMIC DNA]</scope>
    <source>
        <strain evidence="19">IBCAS-2021</strain>
        <tissue evidence="19">Leaf</tissue>
    </source>
</reference>
<accession>A0AAV7EBQ3</accession>
<proteinExistence type="inferred from homology"/>
<dbReference type="SUPFAM" id="SSF53187">
    <property type="entry name" value="Zn-dependent exopeptidases"/>
    <property type="match status" value="1"/>
</dbReference>
<evidence type="ECO:0000313" key="19">
    <source>
        <dbReference type="EMBL" id="KAG9445216.1"/>
    </source>
</evidence>
<evidence type="ECO:0000313" key="20">
    <source>
        <dbReference type="Proteomes" id="UP000825729"/>
    </source>
</evidence>
<dbReference type="Pfam" id="PF04253">
    <property type="entry name" value="TFR_dimer"/>
    <property type="match status" value="1"/>
</dbReference>
<evidence type="ECO:0000256" key="11">
    <source>
        <dbReference type="ARBA" id="ARBA00023136"/>
    </source>
</evidence>
<dbReference type="Proteomes" id="UP000825729">
    <property type="component" value="Unassembled WGS sequence"/>
</dbReference>
<keyword evidence="5" id="KW-0479">Metal-binding</keyword>
<evidence type="ECO:0000256" key="9">
    <source>
        <dbReference type="ARBA" id="ARBA00022989"/>
    </source>
</evidence>
<evidence type="ECO:0000256" key="5">
    <source>
        <dbReference type="ARBA" id="ARBA00022723"/>
    </source>
</evidence>
<feature type="domain" description="Peptidase M28" evidence="18">
    <location>
        <begin position="325"/>
        <end position="512"/>
    </location>
</feature>
<dbReference type="Gene3D" id="3.50.30.30">
    <property type="match status" value="1"/>
</dbReference>
<evidence type="ECO:0000256" key="12">
    <source>
        <dbReference type="ARBA" id="ARBA00023180"/>
    </source>
</evidence>
<keyword evidence="11 16" id="KW-0472">Membrane</keyword>
<keyword evidence="6" id="KW-0378">Hydrolase</keyword>
<keyword evidence="3" id="KW-0645">Protease</keyword>
<evidence type="ECO:0000256" key="13">
    <source>
        <dbReference type="ARBA" id="ARBA00052003"/>
    </source>
</evidence>
<dbReference type="GO" id="GO:0046872">
    <property type="term" value="F:metal ion binding"/>
    <property type="evidence" value="ECO:0007669"/>
    <property type="project" value="UniProtKB-KW"/>
</dbReference>
<evidence type="ECO:0000256" key="1">
    <source>
        <dbReference type="ARBA" id="ARBA00001947"/>
    </source>
</evidence>
<evidence type="ECO:0000256" key="16">
    <source>
        <dbReference type="SAM" id="Phobius"/>
    </source>
</evidence>
<keyword evidence="8" id="KW-0735">Signal-anchor</keyword>
<feature type="domain" description="Transferrin receptor-like dimerisation" evidence="17">
    <location>
        <begin position="571"/>
        <end position="695"/>
    </location>
</feature>
<protein>
    <recommendedName>
        <fullName evidence="15">glutamate carboxypeptidase II</fullName>
        <ecNumber evidence="15">3.4.17.21</ecNumber>
    </recommendedName>
</protein>
<name>A0AAV7EBQ3_ARIFI</name>
<dbReference type="CDD" id="cd08022">
    <property type="entry name" value="M28_PSMA_like"/>
    <property type="match status" value="1"/>
</dbReference>
<dbReference type="InterPro" id="IPR036757">
    <property type="entry name" value="TFR-like_dimer_dom_sf"/>
</dbReference>
<dbReference type="InterPro" id="IPR046450">
    <property type="entry name" value="PA_dom_sf"/>
</dbReference>
<dbReference type="GO" id="GO:0006508">
    <property type="term" value="P:proteolysis"/>
    <property type="evidence" value="ECO:0007669"/>
    <property type="project" value="UniProtKB-KW"/>
</dbReference>
<evidence type="ECO:0000259" key="17">
    <source>
        <dbReference type="Pfam" id="PF04253"/>
    </source>
</evidence>
<evidence type="ECO:0000256" key="14">
    <source>
        <dbReference type="ARBA" id="ARBA00060399"/>
    </source>
</evidence>
<dbReference type="GO" id="GO:0012505">
    <property type="term" value="C:endomembrane system"/>
    <property type="evidence" value="ECO:0007669"/>
    <property type="project" value="UniProtKB-SubCell"/>
</dbReference>
<keyword evidence="20" id="KW-1185">Reference proteome</keyword>
<dbReference type="PANTHER" id="PTHR10404">
    <property type="entry name" value="N-ACETYLATED-ALPHA-LINKED ACIDIC DIPEPTIDASE"/>
    <property type="match status" value="1"/>
</dbReference>
<evidence type="ECO:0000256" key="15">
    <source>
        <dbReference type="ARBA" id="ARBA00066561"/>
    </source>
</evidence>
<dbReference type="GO" id="GO:0004181">
    <property type="term" value="F:metallocarboxypeptidase activity"/>
    <property type="evidence" value="ECO:0007669"/>
    <property type="project" value="UniProtKB-EC"/>
</dbReference>
<dbReference type="GO" id="GO:0010073">
    <property type="term" value="P:meristem maintenance"/>
    <property type="evidence" value="ECO:0007669"/>
    <property type="project" value="UniProtKB-ARBA"/>
</dbReference>
<keyword evidence="7" id="KW-0862">Zinc</keyword>
<dbReference type="Gene3D" id="1.20.930.40">
    <property type="entry name" value="Transferrin receptor-like, dimerisation domain"/>
    <property type="match status" value="1"/>
</dbReference>
<comment type="similarity">
    <text evidence="2">Belongs to the peptidase M28 family. M28B subfamily.</text>
</comment>
<evidence type="ECO:0000256" key="3">
    <source>
        <dbReference type="ARBA" id="ARBA00022670"/>
    </source>
</evidence>
<dbReference type="EC" id="3.4.17.21" evidence="15"/>
<evidence type="ECO:0000256" key="4">
    <source>
        <dbReference type="ARBA" id="ARBA00022692"/>
    </source>
</evidence>
<sequence length="700" mass="76908">MAPGRPQKPSRLWDLRLLVCSFVFLALLCIAGYYTLNRHHQYPREPLISSHLHRLFLGLSDASLISASLRSLTAGPHLAGTKQGRRTADLVLARFRAAGLDARVAEYRSLLSYPARASVSALFRNGTSRAFPRGGEGGDAESPVVAPYHAFSPSGTARAPAVFVNRGREVDYLALRRLGVNASGCVAVVARGGGPRGAVVERAAAEGAAAVLMYTEREGAFRDGVERGTVMMGLGDPLTPGWAHVIGSQALDADDPNVRARFPAIPSMPISAEVAAGILDSLGGPHVPDDWKDGRARDERRRVGPGPTLVNFSYQEDRKIADIQNVLAVIKGREEPDRFVILGNHRDAWTYGAVDPNSGTAVLLDIARRFGLLLRKGWAPRRTIILCSWDAEEFGMIGSTEWVEENLENIRSKAVAYLNVDCAVQGPGLFVRASPQLDDLIIEVVKKVNDPDVNGMTVYQTWILANNGTNIERLSDVDSDFAAFVQHAGVPSIDLYYGKDFPVYHTAFDSFEWMMEFGDPLFHRHVAVAEIWGLLTLHLADSSILPFNYLSYAAQLQEHTKKLSAILDIGISLQPINAAIEELIVAEHEAKKRAAGLGERKALEDFSWLRMRMLNDQMILSERGFLEAEGLKGRHWFKHLIYGPAGDYNSKLSFFPGIADAISQAVKMSKEEGRAIIEQEIWRVARAIQRAAISLRGDIT</sequence>
<keyword evidence="12" id="KW-0325">Glycoprotein</keyword>
<dbReference type="InterPro" id="IPR039373">
    <property type="entry name" value="Peptidase_M28B"/>
</dbReference>
<keyword evidence="9 16" id="KW-1133">Transmembrane helix</keyword>
<comment type="cofactor">
    <cofactor evidence="1">
        <name>Zn(2+)</name>
        <dbReference type="ChEBI" id="CHEBI:29105"/>
    </cofactor>
</comment>
<dbReference type="GO" id="GO:0050793">
    <property type="term" value="P:regulation of developmental process"/>
    <property type="evidence" value="ECO:0007669"/>
    <property type="project" value="UniProtKB-ARBA"/>
</dbReference>
<evidence type="ECO:0000256" key="7">
    <source>
        <dbReference type="ARBA" id="ARBA00022833"/>
    </source>
</evidence>
<evidence type="ECO:0000256" key="6">
    <source>
        <dbReference type="ARBA" id="ARBA00022801"/>
    </source>
</evidence>
<dbReference type="InterPro" id="IPR007484">
    <property type="entry name" value="Peptidase_M28"/>
</dbReference>
<evidence type="ECO:0000256" key="10">
    <source>
        <dbReference type="ARBA" id="ARBA00023049"/>
    </source>
</evidence>
<dbReference type="SUPFAM" id="SSF47672">
    <property type="entry name" value="Transferrin receptor-like dimerisation domain"/>
    <property type="match status" value="1"/>
</dbReference>
<evidence type="ECO:0000256" key="2">
    <source>
        <dbReference type="ARBA" id="ARBA00005634"/>
    </source>
</evidence>
<keyword evidence="4 16" id="KW-0812">Transmembrane</keyword>
<dbReference type="EMBL" id="JAINDJ010000006">
    <property type="protein sequence ID" value="KAG9445216.1"/>
    <property type="molecule type" value="Genomic_DNA"/>
</dbReference>
<evidence type="ECO:0000256" key="8">
    <source>
        <dbReference type="ARBA" id="ARBA00022968"/>
    </source>
</evidence>
<feature type="transmembrane region" description="Helical" evidence="16">
    <location>
        <begin position="12"/>
        <end position="36"/>
    </location>
</feature>
<comment type="caution">
    <text evidence="19">The sequence shown here is derived from an EMBL/GenBank/DDBJ whole genome shotgun (WGS) entry which is preliminary data.</text>
</comment>
<keyword evidence="10" id="KW-0482">Metalloprotease</keyword>